<gene>
    <name evidence="1" type="ORF">PC9H_003181</name>
</gene>
<dbReference type="RefSeq" id="XP_036634247.1">
    <property type="nucleotide sequence ID" value="XM_036772774.1"/>
</dbReference>
<sequence>MVSTNQVHRDLFALKRAYAALRPPAQIKFPGYLCFSTAHDFLLRSILLDPHLQRYPPSRLYQTVFWKWAIAHLEGFDELKQNQARFDLEIDSQIFDHYTSLIIPLSPVAPDLHTGPQPPSQSFLTHYWCTNHGDVGQCEAKSDDIDTSQYRLVTVMESRTTIERGTTGLRTWLASFVLAHYLTLNPGLVIGKRVLELGSGTGFLGIVIAAIQGSSPGALWLTDVEESVLNRCRENVQLQCKPSSSNTNIRYMLLDWFDAIDPSRRTRVEEFENSTQPDIILGADLVFDCSLLAPLVATLELLLEPSSHRIAIIALTVRNEDTLAKFHESASSSPSHYPSAPSFEIWEDGTDVNKGVKIYKIYGTKVSAEDHVA</sequence>
<dbReference type="Gene3D" id="3.40.50.150">
    <property type="entry name" value="Vaccinia Virus protein VP39"/>
    <property type="match status" value="1"/>
</dbReference>
<dbReference type="Proteomes" id="UP000623687">
    <property type="component" value="Unassembled WGS sequence"/>
</dbReference>
<dbReference type="CDD" id="cd02440">
    <property type="entry name" value="AdoMet_MTases"/>
    <property type="match status" value="1"/>
</dbReference>
<name>A0A8H6ZXW6_PLEOS</name>
<dbReference type="VEuPathDB" id="FungiDB:PC9H_003181"/>
<organism evidence="1 2">
    <name type="scientific">Pleurotus ostreatus</name>
    <name type="common">Oyster mushroom</name>
    <name type="synonym">White-rot fungus</name>
    <dbReference type="NCBI Taxonomy" id="5322"/>
    <lineage>
        <taxon>Eukaryota</taxon>
        <taxon>Fungi</taxon>
        <taxon>Dikarya</taxon>
        <taxon>Basidiomycota</taxon>
        <taxon>Agaricomycotina</taxon>
        <taxon>Agaricomycetes</taxon>
        <taxon>Agaricomycetidae</taxon>
        <taxon>Agaricales</taxon>
        <taxon>Pleurotineae</taxon>
        <taxon>Pleurotaceae</taxon>
        <taxon>Pleurotus</taxon>
    </lineage>
</organism>
<protein>
    <submittedName>
        <fullName evidence="1">Uncharacterized protein</fullName>
    </submittedName>
</protein>
<dbReference type="OrthoDB" id="194386at2759"/>
<evidence type="ECO:0000313" key="2">
    <source>
        <dbReference type="Proteomes" id="UP000623687"/>
    </source>
</evidence>
<evidence type="ECO:0000313" key="1">
    <source>
        <dbReference type="EMBL" id="KAF7436348.1"/>
    </source>
</evidence>
<comment type="caution">
    <text evidence="1">The sequence shown here is derived from an EMBL/GenBank/DDBJ whole genome shotgun (WGS) entry which is preliminary data.</text>
</comment>
<dbReference type="InterPro" id="IPR019410">
    <property type="entry name" value="Methyltransf_16"/>
</dbReference>
<dbReference type="GeneID" id="59372999"/>
<dbReference type="PANTHER" id="PTHR14614">
    <property type="entry name" value="HEPATOCELLULAR CARCINOMA-ASSOCIATED ANTIGEN"/>
    <property type="match status" value="1"/>
</dbReference>
<dbReference type="Pfam" id="PF10294">
    <property type="entry name" value="Methyltransf_16"/>
    <property type="match status" value="1"/>
</dbReference>
<dbReference type="EMBL" id="JACETU010000002">
    <property type="protein sequence ID" value="KAF7436348.1"/>
    <property type="molecule type" value="Genomic_DNA"/>
</dbReference>
<dbReference type="InterPro" id="IPR029063">
    <property type="entry name" value="SAM-dependent_MTases_sf"/>
</dbReference>
<dbReference type="SUPFAM" id="SSF53335">
    <property type="entry name" value="S-adenosyl-L-methionine-dependent methyltransferases"/>
    <property type="match status" value="1"/>
</dbReference>
<dbReference type="AlphaFoldDB" id="A0A8H6ZXW6"/>
<proteinExistence type="predicted"/>
<dbReference type="PANTHER" id="PTHR14614:SF130">
    <property type="entry name" value="PROTEIN-LYSINE N-METHYLTRANSFERASE EEF2KMT"/>
    <property type="match status" value="1"/>
</dbReference>
<dbReference type="GO" id="GO:0008757">
    <property type="term" value="F:S-adenosylmethionine-dependent methyltransferase activity"/>
    <property type="evidence" value="ECO:0007669"/>
    <property type="project" value="UniProtKB-ARBA"/>
</dbReference>
<keyword evidence="2" id="KW-1185">Reference proteome</keyword>
<reference evidence="1" key="1">
    <citation type="submission" date="2019-07" db="EMBL/GenBank/DDBJ databases">
        <authorList>
            <person name="Palmer J.M."/>
        </authorList>
    </citation>
    <scope>NUCLEOTIDE SEQUENCE</scope>
    <source>
        <strain evidence="1">PC9</strain>
    </source>
</reference>
<accession>A0A8H6ZXW6</accession>